<feature type="domain" description="Luciferase-like" evidence="2">
    <location>
        <begin position="67"/>
        <end position="352"/>
    </location>
</feature>
<dbReference type="InterPro" id="IPR019945">
    <property type="entry name" value="F420_G6P_DH-rel"/>
</dbReference>
<dbReference type="Proteomes" id="UP001501455">
    <property type="component" value="Unassembled WGS sequence"/>
</dbReference>
<dbReference type="PANTHER" id="PTHR43244:SF1">
    <property type="entry name" value="5,10-METHYLENETETRAHYDROMETHANOPTERIN REDUCTASE"/>
    <property type="match status" value="1"/>
</dbReference>
<accession>A0ABP6UCV5</accession>
<dbReference type="PANTHER" id="PTHR43244">
    <property type="match status" value="1"/>
</dbReference>
<comment type="caution">
    <text evidence="3">The sequence shown here is derived from an EMBL/GenBank/DDBJ whole genome shotgun (WGS) entry which is preliminary data.</text>
</comment>
<dbReference type="SUPFAM" id="SSF51679">
    <property type="entry name" value="Bacterial luciferase-like"/>
    <property type="match status" value="1"/>
</dbReference>
<keyword evidence="4" id="KW-1185">Reference proteome</keyword>
<protein>
    <submittedName>
        <fullName evidence="3">LLM class F420-dependent oxidoreductase</fullName>
    </submittedName>
</protein>
<name>A0ABP6UCV5_9ACTN</name>
<evidence type="ECO:0000259" key="2">
    <source>
        <dbReference type="Pfam" id="PF00296"/>
    </source>
</evidence>
<keyword evidence="1" id="KW-0560">Oxidoreductase</keyword>
<dbReference type="InterPro" id="IPR011251">
    <property type="entry name" value="Luciferase-like_dom"/>
</dbReference>
<sequence length="384" mass="41328">MRLDVRVGLECVEEGVDAGRVDALGRGVCGRKGSLGHGGILPGARAGDPPFSPVAAGDPDAMVRIGYTMMTEQAGPRELVEHVVRAEEAGFDFSVTSDHYFPWLSEQGHSPYAWSVLGAAAQATSRIPLMTYVTCPTMRYHPAVVAQKAATMQLLSGGRFRLGLGSGENLNEHVVGGGWPPVDVRHRMLEEAVEIIRALFEGGHVNHRGEHFDVESARLWDLPDQPPPLGIAVSGKRSCALAGRLADLVIATEPKPELLEAFDRHGGEGKPRVGQLPVCHDPDRDAAVERAHAQFRWFGNGWKVNSELPHPDAFASATQFVRPDDVAASIPCGSDPDDFVEAVRPYAEAGFTEVALVQIGGESQPAFLDWSARTLLPALRKAFG</sequence>
<proteinExistence type="predicted"/>
<evidence type="ECO:0000313" key="3">
    <source>
        <dbReference type="EMBL" id="GAA3504508.1"/>
    </source>
</evidence>
<reference evidence="4" key="1">
    <citation type="journal article" date="2019" name="Int. J. Syst. Evol. Microbiol.">
        <title>The Global Catalogue of Microorganisms (GCM) 10K type strain sequencing project: providing services to taxonomists for standard genome sequencing and annotation.</title>
        <authorList>
            <consortium name="The Broad Institute Genomics Platform"/>
            <consortium name="The Broad Institute Genome Sequencing Center for Infectious Disease"/>
            <person name="Wu L."/>
            <person name="Ma J."/>
        </authorList>
    </citation>
    <scope>NUCLEOTIDE SEQUENCE [LARGE SCALE GENOMIC DNA]</scope>
    <source>
        <strain evidence="4">JCM 4816</strain>
    </source>
</reference>
<dbReference type="InterPro" id="IPR050564">
    <property type="entry name" value="F420-G6PD/mer"/>
</dbReference>
<dbReference type="Pfam" id="PF00296">
    <property type="entry name" value="Bac_luciferase"/>
    <property type="match status" value="1"/>
</dbReference>
<organism evidence="3 4">
    <name type="scientific">Streptomyces prasinosporus</name>
    <dbReference type="NCBI Taxonomy" id="68256"/>
    <lineage>
        <taxon>Bacteria</taxon>
        <taxon>Bacillati</taxon>
        <taxon>Actinomycetota</taxon>
        <taxon>Actinomycetes</taxon>
        <taxon>Kitasatosporales</taxon>
        <taxon>Streptomycetaceae</taxon>
        <taxon>Streptomyces</taxon>
        <taxon>Streptomyces albogriseolus group</taxon>
    </lineage>
</organism>
<gene>
    <name evidence="3" type="ORF">GCM10019016_116210</name>
</gene>
<dbReference type="InterPro" id="IPR036661">
    <property type="entry name" value="Luciferase-like_sf"/>
</dbReference>
<evidence type="ECO:0000256" key="1">
    <source>
        <dbReference type="ARBA" id="ARBA00023002"/>
    </source>
</evidence>
<dbReference type="CDD" id="cd01097">
    <property type="entry name" value="Tetrahydromethanopterin_reductase"/>
    <property type="match status" value="1"/>
</dbReference>
<dbReference type="NCBIfam" id="TIGR03557">
    <property type="entry name" value="F420_G6P_family"/>
    <property type="match status" value="1"/>
</dbReference>
<dbReference type="EMBL" id="BAAAXF010000081">
    <property type="protein sequence ID" value="GAA3504508.1"/>
    <property type="molecule type" value="Genomic_DNA"/>
</dbReference>
<evidence type="ECO:0000313" key="4">
    <source>
        <dbReference type="Proteomes" id="UP001501455"/>
    </source>
</evidence>
<dbReference type="Gene3D" id="3.20.20.30">
    <property type="entry name" value="Luciferase-like domain"/>
    <property type="match status" value="1"/>
</dbReference>